<feature type="non-terminal residue" evidence="7">
    <location>
        <position position="1"/>
    </location>
</feature>
<evidence type="ECO:0000313" key="8">
    <source>
        <dbReference type="Proteomes" id="UP001497623"/>
    </source>
</evidence>
<dbReference type="SMART" id="SM00209">
    <property type="entry name" value="TSP1"/>
    <property type="match status" value="1"/>
</dbReference>
<evidence type="ECO:0000259" key="6">
    <source>
        <dbReference type="PROSITE" id="PS50958"/>
    </source>
</evidence>
<keyword evidence="2" id="KW-1015">Disulfide bond</keyword>
<dbReference type="PANTHER" id="PTHR24251:SF37">
    <property type="entry name" value="CUB DOMAIN-CONTAINING PROTEIN"/>
    <property type="match status" value="1"/>
</dbReference>
<dbReference type="InterPro" id="IPR036383">
    <property type="entry name" value="TSP1_rpt_sf"/>
</dbReference>
<dbReference type="CDD" id="cd00041">
    <property type="entry name" value="CUB"/>
    <property type="match status" value="1"/>
</dbReference>
<evidence type="ECO:0000256" key="1">
    <source>
        <dbReference type="ARBA" id="ARBA00022737"/>
    </source>
</evidence>
<reference evidence="7 8" key="1">
    <citation type="submission" date="2024-05" db="EMBL/GenBank/DDBJ databases">
        <authorList>
            <person name="Wallberg A."/>
        </authorList>
    </citation>
    <scope>NUCLEOTIDE SEQUENCE [LARGE SCALE GENOMIC DNA]</scope>
</reference>
<sequence length="320" mass="35527">RSNPQCCPNRQDDCSVPVLGTLCYCDHFCDRAPKKGDKHGSPDCCPDYYTVCTNSPTEKPPPRPSRWSPWSPCSKTCGLGEERRTRSTNKGTETERRPCLESRCPLPPQEQCGGFLRGASGTIDYPAGSGNYPNGANCRWIIATQPYTNIELNILSFSTQRQHDYLTIREHNISTFSANMSGIIEGVIMTASNIVTLIFTSDDSFTSSGFIISWRETIAPSLSVEVWMCKDAWPVEECFFNKENSNGGLVCNCRDAQARGWCETDFKSTRRVCEATCNPLCTPHGYDAAKGNFKSKQEKKMQGKANGNPKSLPLIGKKKN</sequence>
<evidence type="ECO:0000256" key="3">
    <source>
        <dbReference type="PROSITE-ProRule" id="PRU00059"/>
    </source>
</evidence>
<dbReference type="AlphaFoldDB" id="A0AAV2Q6N4"/>
<keyword evidence="8" id="KW-1185">Reference proteome</keyword>
<dbReference type="InterPro" id="IPR035914">
    <property type="entry name" value="Sperma_CUB_dom_sf"/>
</dbReference>
<feature type="domain" description="SMB" evidence="6">
    <location>
        <begin position="3"/>
        <end position="57"/>
    </location>
</feature>
<protein>
    <recommendedName>
        <fullName evidence="9">CUB domain-containing protein</fullName>
    </recommendedName>
</protein>
<feature type="domain" description="CUB" evidence="5">
    <location>
        <begin position="112"/>
        <end position="217"/>
    </location>
</feature>
<comment type="caution">
    <text evidence="7">The sequence shown here is derived from an EMBL/GenBank/DDBJ whole genome shotgun (WGS) entry which is preliminary data.</text>
</comment>
<evidence type="ECO:0000256" key="4">
    <source>
        <dbReference type="SAM" id="MobiDB-lite"/>
    </source>
</evidence>
<dbReference type="PROSITE" id="PS50092">
    <property type="entry name" value="TSP1"/>
    <property type="match status" value="1"/>
</dbReference>
<accession>A0AAV2Q6N4</accession>
<dbReference type="SUPFAM" id="SSF82895">
    <property type="entry name" value="TSP-1 type 1 repeat"/>
    <property type="match status" value="1"/>
</dbReference>
<comment type="caution">
    <text evidence="3">Lacks conserved residue(s) required for the propagation of feature annotation.</text>
</comment>
<dbReference type="SUPFAM" id="SSF49854">
    <property type="entry name" value="Spermadhesin, CUB domain"/>
    <property type="match status" value="1"/>
</dbReference>
<feature type="region of interest" description="Disordered" evidence="4">
    <location>
        <begin position="293"/>
        <end position="320"/>
    </location>
</feature>
<dbReference type="InterPro" id="IPR001212">
    <property type="entry name" value="Somatomedin_B_dom"/>
</dbReference>
<proteinExistence type="predicted"/>
<keyword evidence="1" id="KW-0677">Repeat</keyword>
<evidence type="ECO:0008006" key="9">
    <source>
        <dbReference type="Google" id="ProtNLM"/>
    </source>
</evidence>
<dbReference type="PROSITE" id="PS50958">
    <property type="entry name" value="SMB_2"/>
    <property type="match status" value="1"/>
</dbReference>
<gene>
    <name evidence="7" type="ORF">MNOR_LOCUS7900</name>
</gene>
<evidence type="ECO:0000313" key="7">
    <source>
        <dbReference type="EMBL" id="CAL4069504.1"/>
    </source>
</evidence>
<dbReference type="Gene3D" id="2.60.120.290">
    <property type="entry name" value="Spermadhesin, CUB domain"/>
    <property type="match status" value="1"/>
</dbReference>
<dbReference type="Proteomes" id="UP001497623">
    <property type="component" value="Unassembled WGS sequence"/>
</dbReference>
<dbReference type="Pfam" id="PF00431">
    <property type="entry name" value="CUB"/>
    <property type="match status" value="1"/>
</dbReference>
<dbReference type="PANTHER" id="PTHR24251">
    <property type="entry name" value="OVOCHYMASE-RELATED"/>
    <property type="match status" value="1"/>
</dbReference>
<dbReference type="InterPro" id="IPR000884">
    <property type="entry name" value="TSP1_rpt"/>
</dbReference>
<evidence type="ECO:0000256" key="2">
    <source>
        <dbReference type="ARBA" id="ARBA00023157"/>
    </source>
</evidence>
<organism evidence="7 8">
    <name type="scientific">Meganyctiphanes norvegica</name>
    <name type="common">Northern krill</name>
    <name type="synonym">Thysanopoda norvegica</name>
    <dbReference type="NCBI Taxonomy" id="48144"/>
    <lineage>
        <taxon>Eukaryota</taxon>
        <taxon>Metazoa</taxon>
        <taxon>Ecdysozoa</taxon>
        <taxon>Arthropoda</taxon>
        <taxon>Crustacea</taxon>
        <taxon>Multicrustacea</taxon>
        <taxon>Malacostraca</taxon>
        <taxon>Eumalacostraca</taxon>
        <taxon>Eucarida</taxon>
        <taxon>Euphausiacea</taxon>
        <taxon>Euphausiidae</taxon>
        <taxon>Meganyctiphanes</taxon>
    </lineage>
</organism>
<dbReference type="PROSITE" id="PS01180">
    <property type="entry name" value="CUB"/>
    <property type="match status" value="1"/>
</dbReference>
<dbReference type="Gene3D" id="2.20.100.10">
    <property type="entry name" value="Thrombospondin type-1 (TSP1) repeat"/>
    <property type="match status" value="1"/>
</dbReference>
<dbReference type="EMBL" id="CAXKWB010003562">
    <property type="protein sequence ID" value="CAL4069504.1"/>
    <property type="molecule type" value="Genomic_DNA"/>
</dbReference>
<name>A0AAV2Q6N4_MEGNR</name>
<dbReference type="InterPro" id="IPR000859">
    <property type="entry name" value="CUB_dom"/>
</dbReference>
<dbReference type="SMART" id="SM00042">
    <property type="entry name" value="CUB"/>
    <property type="match status" value="1"/>
</dbReference>
<evidence type="ECO:0000259" key="5">
    <source>
        <dbReference type="PROSITE" id="PS01180"/>
    </source>
</evidence>
<dbReference type="Pfam" id="PF00090">
    <property type="entry name" value="TSP_1"/>
    <property type="match status" value="1"/>
</dbReference>